<proteinExistence type="predicted"/>
<keyword evidence="3" id="KW-1185">Reference proteome</keyword>
<dbReference type="OrthoDB" id="7863791at2"/>
<feature type="signal peptide" evidence="1">
    <location>
        <begin position="1"/>
        <end position="21"/>
    </location>
</feature>
<dbReference type="RefSeq" id="WP_149301666.1">
    <property type="nucleotide sequence ID" value="NZ_VTWH01000006.1"/>
</dbReference>
<comment type="caution">
    <text evidence="2">The sequence shown here is derived from an EMBL/GenBank/DDBJ whole genome shotgun (WGS) entry which is preliminary data.</text>
</comment>
<name>A0A5B0DNU0_9HYPH</name>
<dbReference type="InterPro" id="IPR009560">
    <property type="entry name" value="DUF1176"/>
</dbReference>
<keyword evidence="1" id="KW-0732">Signal</keyword>
<sequence length="197" mass="22235">MRLIMMLVLTGLLVFPGTAQEGNWQADAIERAILFHKENLPEGCQALDNADLQPAHFELQVGEETAARQALMIEFPCRIGAYNMTSVFLLSDQHGKVTEPFFPSPQIKVVYEDETESTIVDDIIITGTENLREVVNATFDSSTRSVTERNKWRGLGDAYSVTKWGYKQGKFEIMYFAVDASFDGEDNPKTLMDIDIW</sequence>
<dbReference type="AlphaFoldDB" id="A0A5B0DNU0"/>
<protein>
    <submittedName>
        <fullName evidence="2">DUF1176 domain-containing protein</fullName>
    </submittedName>
</protein>
<feature type="chain" id="PRO_5023006379" evidence="1">
    <location>
        <begin position="22"/>
        <end position="197"/>
    </location>
</feature>
<dbReference type="EMBL" id="VTWH01000006">
    <property type="protein sequence ID" value="KAA0968148.1"/>
    <property type="molecule type" value="Genomic_DNA"/>
</dbReference>
<evidence type="ECO:0000313" key="3">
    <source>
        <dbReference type="Proteomes" id="UP000324738"/>
    </source>
</evidence>
<evidence type="ECO:0000313" key="2">
    <source>
        <dbReference type="EMBL" id="KAA0968148.1"/>
    </source>
</evidence>
<reference evidence="2 3" key="1">
    <citation type="submission" date="2019-08" db="EMBL/GenBank/DDBJ databases">
        <title>Aureimonas fodiniaquatilis sp. nov., isolated from a coal mine wastewater.</title>
        <authorList>
            <person name="Kim W."/>
        </authorList>
    </citation>
    <scope>NUCLEOTIDE SEQUENCE [LARGE SCALE GENOMIC DNA]</scope>
    <source>
        <strain evidence="2 3">CAU 1482</strain>
    </source>
</reference>
<dbReference type="Pfam" id="PF06674">
    <property type="entry name" value="DUF1176"/>
    <property type="match status" value="1"/>
</dbReference>
<dbReference type="Proteomes" id="UP000324738">
    <property type="component" value="Unassembled WGS sequence"/>
</dbReference>
<accession>A0A5B0DNU0</accession>
<organism evidence="2 3">
    <name type="scientific">Aureimonas fodinaquatilis</name>
    <dbReference type="NCBI Taxonomy" id="2565783"/>
    <lineage>
        <taxon>Bacteria</taxon>
        <taxon>Pseudomonadati</taxon>
        <taxon>Pseudomonadota</taxon>
        <taxon>Alphaproteobacteria</taxon>
        <taxon>Hyphomicrobiales</taxon>
        <taxon>Aurantimonadaceae</taxon>
        <taxon>Aureimonas</taxon>
    </lineage>
</organism>
<evidence type="ECO:0000256" key="1">
    <source>
        <dbReference type="SAM" id="SignalP"/>
    </source>
</evidence>
<gene>
    <name evidence="2" type="ORF">FPY71_17615</name>
</gene>